<dbReference type="InterPro" id="IPR011051">
    <property type="entry name" value="RmlC_Cupin_sf"/>
</dbReference>
<dbReference type="GO" id="GO:0010309">
    <property type="term" value="F:acireductone dioxygenase [iron(II)-requiring] activity"/>
    <property type="evidence" value="ECO:0007669"/>
    <property type="project" value="UniProtKB-EC"/>
</dbReference>
<dbReference type="PANTHER" id="PTHR23418">
    <property type="entry name" value="ACIREDUCTONE DIOXYGENASE"/>
    <property type="match status" value="1"/>
</dbReference>
<keyword evidence="4" id="KW-0028">Amino-acid biosynthesis</keyword>
<keyword evidence="9" id="KW-0486">Methionine biosynthesis</keyword>
<sequence>MQLGWLDSLHGPSGLGAPSEGPTLADLAAVGVLYERLPDDDYQGALDRLKAARGYVAQDVIELRPDTPNLDGLLAKFKDEHLHRDDEVRFVLEGEGIFDIRGQGERWIRVQVEKGDLIVVPADLYHRFFLTERRQIRCVRLFKDAAGWVPEYRAG</sequence>
<dbReference type="Pfam" id="PF03079">
    <property type="entry name" value="ARD"/>
    <property type="match status" value="1"/>
</dbReference>
<evidence type="ECO:0000256" key="1">
    <source>
        <dbReference type="ARBA" id="ARBA00000428"/>
    </source>
</evidence>
<evidence type="ECO:0000256" key="6">
    <source>
        <dbReference type="ARBA" id="ARBA00022964"/>
    </source>
</evidence>
<organism evidence="11 12">
    <name type="scientific">Nannocystis exedens</name>
    <dbReference type="NCBI Taxonomy" id="54"/>
    <lineage>
        <taxon>Bacteria</taxon>
        <taxon>Pseudomonadati</taxon>
        <taxon>Myxococcota</taxon>
        <taxon>Polyangia</taxon>
        <taxon>Nannocystales</taxon>
        <taxon>Nannocystaceae</taxon>
        <taxon>Nannocystis</taxon>
    </lineage>
</organism>
<dbReference type="SUPFAM" id="SSF51182">
    <property type="entry name" value="RmlC-like cupins"/>
    <property type="match status" value="1"/>
</dbReference>
<evidence type="ECO:0000256" key="10">
    <source>
        <dbReference type="ARBA" id="ARBA00039005"/>
    </source>
</evidence>
<dbReference type="EMBL" id="FOMX01000049">
    <property type="protein sequence ID" value="SFF33805.1"/>
    <property type="molecule type" value="Genomic_DNA"/>
</dbReference>
<name>A0A1I2HUC8_9BACT</name>
<evidence type="ECO:0000256" key="3">
    <source>
        <dbReference type="ARBA" id="ARBA00022596"/>
    </source>
</evidence>
<dbReference type="PANTHER" id="PTHR23418:SF0">
    <property type="entry name" value="ACIREDUCTONE DIOXYGENASE"/>
    <property type="match status" value="1"/>
</dbReference>
<evidence type="ECO:0000256" key="9">
    <source>
        <dbReference type="ARBA" id="ARBA00023167"/>
    </source>
</evidence>
<keyword evidence="5" id="KW-0479">Metal-binding</keyword>
<dbReference type="Proteomes" id="UP000199400">
    <property type="component" value="Unassembled WGS sequence"/>
</dbReference>
<proteinExistence type="predicted"/>
<evidence type="ECO:0000256" key="2">
    <source>
        <dbReference type="ARBA" id="ARBA00001954"/>
    </source>
</evidence>
<dbReference type="InterPro" id="IPR004313">
    <property type="entry name" value="ARD"/>
</dbReference>
<dbReference type="OrthoDB" id="9795636at2"/>
<keyword evidence="8" id="KW-0408">Iron</keyword>
<dbReference type="InterPro" id="IPR014710">
    <property type="entry name" value="RmlC-like_jellyroll"/>
</dbReference>
<dbReference type="GO" id="GO:0009086">
    <property type="term" value="P:methionine biosynthetic process"/>
    <property type="evidence" value="ECO:0007669"/>
    <property type="project" value="UniProtKB-KW"/>
</dbReference>
<protein>
    <recommendedName>
        <fullName evidence="10">acireductone dioxygenase (Fe(2+)-requiring)</fullName>
        <ecNumber evidence="10">1.13.11.54</ecNumber>
    </recommendedName>
</protein>
<dbReference type="RefSeq" id="WP_096330019.1">
    <property type="nucleotide sequence ID" value="NZ_FOMX01000049.1"/>
</dbReference>
<gene>
    <name evidence="11" type="ORF">SAMN02745121_08232</name>
</gene>
<comment type="catalytic activity">
    <reaction evidence="1">
        <text>1,2-dihydroxy-5-(methylsulfanyl)pent-1-en-3-one + O2 = 4-methylsulfanyl-2-oxobutanoate + formate + 2 H(+)</text>
        <dbReference type="Rhea" id="RHEA:24504"/>
        <dbReference type="ChEBI" id="CHEBI:15378"/>
        <dbReference type="ChEBI" id="CHEBI:15379"/>
        <dbReference type="ChEBI" id="CHEBI:15740"/>
        <dbReference type="ChEBI" id="CHEBI:16723"/>
        <dbReference type="ChEBI" id="CHEBI:49252"/>
        <dbReference type="EC" id="1.13.11.54"/>
    </reaction>
</comment>
<keyword evidence="7" id="KW-0560">Oxidoreductase</keyword>
<keyword evidence="3" id="KW-0533">Nickel</keyword>
<dbReference type="AlphaFoldDB" id="A0A1I2HUC8"/>
<evidence type="ECO:0000313" key="12">
    <source>
        <dbReference type="Proteomes" id="UP000199400"/>
    </source>
</evidence>
<evidence type="ECO:0000256" key="4">
    <source>
        <dbReference type="ARBA" id="ARBA00022605"/>
    </source>
</evidence>
<evidence type="ECO:0000256" key="7">
    <source>
        <dbReference type="ARBA" id="ARBA00023002"/>
    </source>
</evidence>
<dbReference type="EC" id="1.13.11.54" evidence="10"/>
<evidence type="ECO:0000256" key="5">
    <source>
        <dbReference type="ARBA" id="ARBA00022723"/>
    </source>
</evidence>
<accession>A0A1I2HUC8</accession>
<keyword evidence="12" id="KW-1185">Reference proteome</keyword>
<dbReference type="STRING" id="54.SAMN02745121_08232"/>
<dbReference type="CDD" id="cd02232">
    <property type="entry name" value="cupin_ARD"/>
    <property type="match status" value="1"/>
</dbReference>
<dbReference type="GO" id="GO:0046872">
    <property type="term" value="F:metal ion binding"/>
    <property type="evidence" value="ECO:0007669"/>
    <property type="project" value="UniProtKB-KW"/>
</dbReference>
<evidence type="ECO:0000256" key="8">
    <source>
        <dbReference type="ARBA" id="ARBA00023004"/>
    </source>
</evidence>
<reference evidence="12" key="1">
    <citation type="submission" date="2016-10" db="EMBL/GenBank/DDBJ databases">
        <authorList>
            <person name="Varghese N."/>
            <person name="Submissions S."/>
        </authorList>
    </citation>
    <scope>NUCLEOTIDE SEQUENCE [LARGE SCALE GENOMIC DNA]</scope>
    <source>
        <strain evidence="12">ATCC 25963</strain>
    </source>
</reference>
<dbReference type="Gene3D" id="2.60.120.10">
    <property type="entry name" value="Jelly Rolls"/>
    <property type="match status" value="1"/>
</dbReference>
<comment type="cofactor">
    <cofactor evidence="2">
        <name>Fe(2+)</name>
        <dbReference type="ChEBI" id="CHEBI:29033"/>
    </cofactor>
</comment>
<evidence type="ECO:0000313" key="11">
    <source>
        <dbReference type="EMBL" id="SFF33805.1"/>
    </source>
</evidence>
<keyword evidence="6 11" id="KW-0223">Dioxygenase</keyword>